<dbReference type="Pfam" id="PF01590">
    <property type="entry name" value="GAF"/>
    <property type="match status" value="1"/>
</dbReference>
<reference evidence="3" key="2">
    <citation type="submission" date="2020-09" db="EMBL/GenBank/DDBJ databases">
        <authorList>
            <person name="Sun Q."/>
            <person name="Ohkuma M."/>
        </authorList>
    </citation>
    <scope>NUCLEOTIDE SEQUENCE</scope>
    <source>
        <strain evidence="3">JCM 4714</strain>
    </source>
</reference>
<dbReference type="InterPro" id="IPR036457">
    <property type="entry name" value="PPM-type-like_dom_sf"/>
</dbReference>
<name>A0A918YRY0_9ACTN</name>
<keyword evidence="1" id="KW-0378">Hydrolase</keyword>
<dbReference type="Proteomes" id="UP000655443">
    <property type="component" value="Unassembled WGS sequence"/>
</dbReference>
<dbReference type="InterPro" id="IPR001932">
    <property type="entry name" value="PPM-type_phosphatase-like_dom"/>
</dbReference>
<dbReference type="Pfam" id="PF07228">
    <property type="entry name" value="SpoIIE"/>
    <property type="match status" value="1"/>
</dbReference>
<dbReference type="AlphaFoldDB" id="A0A918YRY0"/>
<accession>A0A918YRY0</accession>
<comment type="caution">
    <text evidence="3">The sequence shown here is derived from an EMBL/GenBank/DDBJ whole genome shotgun (WGS) entry which is preliminary data.</text>
</comment>
<evidence type="ECO:0000313" key="4">
    <source>
        <dbReference type="Proteomes" id="UP000655443"/>
    </source>
</evidence>
<proteinExistence type="predicted"/>
<dbReference type="InterPro" id="IPR029016">
    <property type="entry name" value="GAF-like_dom_sf"/>
</dbReference>
<evidence type="ECO:0000256" key="1">
    <source>
        <dbReference type="ARBA" id="ARBA00022801"/>
    </source>
</evidence>
<feature type="domain" description="PPM-type phosphatase" evidence="2">
    <location>
        <begin position="97"/>
        <end position="320"/>
    </location>
</feature>
<sequence>MDWPAQDPARAAWVREHQPHSFLVAPLRARGTNLGVAVFTRPARSAAPPFEPADLQIAVKLAGRAAVCIDNARRYTREHGIALALQQSLLPQRLPAQAAVEVAGRYLPAGSPSVAGGDRFDVIPLSGARVASVVGDVSGYGIHASATMGRLRMAVRTLADVDLAPDELLSHLEDLVIRLDADSGSRERIAGAYGVSCLYAIYDPVSRTCTLASADHPAPVLVTPEGTADLLGLPMGPPLGLGGGLPIECSAFEVPQGSFLALYTDGLVVDAHRDVTEGQDSLRTVLAAVVGPLESTGDTVLKTMLAERPADDVARLIARTQALDASQVAVLDLPADPAVVAAARSWASARSGPGTWTISASSPNWWSASWSPTPSGTAPRPADFG</sequence>
<dbReference type="PANTHER" id="PTHR43156:SF2">
    <property type="entry name" value="STAGE II SPORULATION PROTEIN E"/>
    <property type="match status" value="1"/>
</dbReference>
<dbReference type="InterPro" id="IPR003018">
    <property type="entry name" value="GAF"/>
</dbReference>
<dbReference type="PANTHER" id="PTHR43156">
    <property type="entry name" value="STAGE II SPORULATION PROTEIN E-RELATED"/>
    <property type="match status" value="1"/>
</dbReference>
<protein>
    <recommendedName>
        <fullName evidence="2">PPM-type phosphatase domain-containing protein</fullName>
    </recommendedName>
</protein>
<keyword evidence="4" id="KW-1185">Reference proteome</keyword>
<dbReference type="EMBL" id="BMVG01000050">
    <property type="protein sequence ID" value="GHE14434.1"/>
    <property type="molecule type" value="Genomic_DNA"/>
</dbReference>
<dbReference type="SUPFAM" id="SSF55781">
    <property type="entry name" value="GAF domain-like"/>
    <property type="match status" value="1"/>
</dbReference>
<dbReference type="Gene3D" id="3.60.40.10">
    <property type="entry name" value="PPM-type phosphatase domain"/>
    <property type="match status" value="1"/>
</dbReference>
<gene>
    <name evidence="3" type="ORF">GCM10010339_85100</name>
</gene>
<dbReference type="SMART" id="SM00331">
    <property type="entry name" value="PP2C_SIG"/>
    <property type="match status" value="1"/>
</dbReference>
<evidence type="ECO:0000313" key="3">
    <source>
        <dbReference type="EMBL" id="GHE14434.1"/>
    </source>
</evidence>
<evidence type="ECO:0000259" key="2">
    <source>
        <dbReference type="SMART" id="SM00331"/>
    </source>
</evidence>
<dbReference type="InterPro" id="IPR052016">
    <property type="entry name" value="Bact_Sigma-Reg"/>
</dbReference>
<dbReference type="GO" id="GO:0016791">
    <property type="term" value="F:phosphatase activity"/>
    <property type="evidence" value="ECO:0007669"/>
    <property type="project" value="TreeGrafter"/>
</dbReference>
<dbReference type="Gene3D" id="3.30.450.40">
    <property type="match status" value="1"/>
</dbReference>
<reference evidence="3" key="1">
    <citation type="journal article" date="2014" name="Int. J. Syst. Evol. Microbiol.">
        <title>Complete genome sequence of Corynebacterium casei LMG S-19264T (=DSM 44701T), isolated from a smear-ripened cheese.</title>
        <authorList>
            <consortium name="US DOE Joint Genome Institute (JGI-PGF)"/>
            <person name="Walter F."/>
            <person name="Albersmeier A."/>
            <person name="Kalinowski J."/>
            <person name="Ruckert C."/>
        </authorList>
    </citation>
    <scope>NUCLEOTIDE SEQUENCE</scope>
    <source>
        <strain evidence="3">JCM 4714</strain>
    </source>
</reference>
<organism evidence="3 4">
    <name type="scientific">Streptomyces alanosinicus</name>
    <dbReference type="NCBI Taxonomy" id="68171"/>
    <lineage>
        <taxon>Bacteria</taxon>
        <taxon>Bacillati</taxon>
        <taxon>Actinomycetota</taxon>
        <taxon>Actinomycetes</taxon>
        <taxon>Kitasatosporales</taxon>
        <taxon>Streptomycetaceae</taxon>
        <taxon>Streptomyces</taxon>
    </lineage>
</organism>